<evidence type="ECO:0000259" key="4">
    <source>
        <dbReference type="PROSITE" id="PS51304"/>
    </source>
</evidence>
<dbReference type="InterPro" id="IPR044156">
    <property type="entry name" value="Galectin-like"/>
</dbReference>
<keyword evidence="6" id="KW-1185">Reference proteome</keyword>
<sequence>MVLSSVLSNDSEEIAREEDKKQSKEENYRKFIGERDYRLPFKTKLAVPLDEGMTIHALGTVNSEPKRIDFNFHKGPDETANLPLHFSIRFDEGIFSGKLVYNTFIDGNWSDNEQRISNPFRANEKFDLRVRILNGKYEAFANRKKIGEFGQRMTLDGVDHVSVSGDLSNLRLFHYGGRLFPIPYTAVANLTPGKRLDISALPTGKRINIDLYHSDRQQALELSIRFNEGAVVRNAMENHNWGKEERDGVISKISYVPIKKKNFHFFSFDLTIINEKFSYQIFFNQKRFATFAHRGSPDDIEILEISGDLELYTVTINDALGV</sequence>
<evidence type="ECO:0000313" key="6">
    <source>
        <dbReference type="Proteomes" id="UP000274756"/>
    </source>
</evidence>
<dbReference type="InterPro" id="IPR013320">
    <property type="entry name" value="ConA-like_dom_sf"/>
</dbReference>
<dbReference type="AlphaFoldDB" id="A0A3P7QCB1"/>
<feature type="domain" description="Galectin" evidence="4">
    <location>
        <begin position="41"/>
        <end position="176"/>
    </location>
</feature>
<dbReference type="PANTHER" id="PTHR11346:SF180">
    <property type="entry name" value="GALECTIN"/>
    <property type="match status" value="1"/>
</dbReference>
<dbReference type="EMBL" id="UYYG01000130">
    <property type="protein sequence ID" value="VDN53431.1"/>
    <property type="molecule type" value="Genomic_DNA"/>
</dbReference>
<dbReference type="CDD" id="cd00070">
    <property type="entry name" value="GLECT"/>
    <property type="match status" value="2"/>
</dbReference>
<dbReference type="GO" id="GO:0030246">
    <property type="term" value="F:carbohydrate binding"/>
    <property type="evidence" value="ECO:0007669"/>
    <property type="project" value="UniProtKB-UniRule"/>
</dbReference>
<dbReference type="SMART" id="SM00908">
    <property type="entry name" value="Gal-bind_lectin"/>
    <property type="match status" value="2"/>
</dbReference>
<dbReference type="PROSITE" id="PS51304">
    <property type="entry name" value="GALECTIN"/>
    <property type="match status" value="2"/>
</dbReference>
<dbReference type="Proteomes" id="UP000274756">
    <property type="component" value="Unassembled WGS sequence"/>
</dbReference>
<organism evidence="5 6">
    <name type="scientific">Dracunculus medinensis</name>
    <name type="common">Guinea worm</name>
    <dbReference type="NCBI Taxonomy" id="318479"/>
    <lineage>
        <taxon>Eukaryota</taxon>
        <taxon>Metazoa</taxon>
        <taxon>Ecdysozoa</taxon>
        <taxon>Nematoda</taxon>
        <taxon>Chromadorea</taxon>
        <taxon>Rhabditida</taxon>
        <taxon>Spirurina</taxon>
        <taxon>Dracunculoidea</taxon>
        <taxon>Dracunculidae</taxon>
        <taxon>Dracunculus</taxon>
    </lineage>
</organism>
<evidence type="ECO:0000313" key="5">
    <source>
        <dbReference type="EMBL" id="VDN53431.1"/>
    </source>
</evidence>
<dbReference type="SMART" id="SM00276">
    <property type="entry name" value="GLECT"/>
    <property type="match status" value="2"/>
</dbReference>
<name>A0A3P7QCB1_DRAME</name>
<gene>
    <name evidence="5" type="ORF">DME_LOCUS3404</name>
</gene>
<dbReference type="PANTHER" id="PTHR11346">
    <property type="entry name" value="GALECTIN"/>
    <property type="match status" value="1"/>
</dbReference>
<feature type="region of interest" description="Disordered" evidence="3">
    <location>
        <begin position="1"/>
        <end position="24"/>
    </location>
</feature>
<dbReference type="InterPro" id="IPR001079">
    <property type="entry name" value="Galectin_CRD"/>
</dbReference>
<dbReference type="Pfam" id="PF00337">
    <property type="entry name" value="Gal-bind_lectin"/>
    <property type="match status" value="2"/>
</dbReference>
<feature type="domain" description="Galectin" evidence="4">
    <location>
        <begin position="182"/>
        <end position="317"/>
    </location>
</feature>
<proteinExistence type="predicted"/>
<dbReference type="Gene3D" id="2.60.120.200">
    <property type="match status" value="2"/>
</dbReference>
<accession>A0A3P7QCB1</accession>
<keyword evidence="1 2" id="KW-0430">Lectin</keyword>
<evidence type="ECO:0000256" key="2">
    <source>
        <dbReference type="RuleBase" id="RU102079"/>
    </source>
</evidence>
<dbReference type="SUPFAM" id="SSF49899">
    <property type="entry name" value="Concanavalin A-like lectins/glucanases"/>
    <property type="match status" value="2"/>
</dbReference>
<reference evidence="5 6" key="1">
    <citation type="submission" date="2018-11" db="EMBL/GenBank/DDBJ databases">
        <authorList>
            <consortium name="Pathogen Informatics"/>
        </authorList>
    </citation>
    <scope>NUCLEOTIDE SEQUENCE [LARGE SCALE GENOMIC DNA]</scope>
</reference>
<evidence type="ECO:0000256" key="3">
    <source>
        <dbReference type="SAM" id="MobiDB-lite"/>
    </source>
</evidence>
<feature type="compositionally biased region" description="Basic and acidic residues" evidence="3">
    <location>
        <begin position="13"/>
        <end position="24"/>
    </location>
</feature>
<dbReference type="STRING" id="318479.A0A3P7QCB1"/>
<evidence type="ECO:0000256" key="1">
    <source>
        <dbReference type="ARBA" id="ARBA00022734"/>
    </source>
</evidence>
<protein>
    <recommendedName>
        <fullName evidence="2">Galectin</fullName>
    </recommendedName>
</protein>
<dbReference type="OrthoDB" id="6251307at2759"/>